<name>A0A165D4G7_9BASI</name>
<proteinExistence type="predicted"/>
<evidence type="ECO:0000313" key="1">
    <source>
        <dbReference type="EMBL" id="KZT52048.1"/>
    </source>
</evidence>
<accession>A0A165D4G7</accession>
<dbReference type="EMBL" id="KV424080">
    <property type="protein sequence ID" value="KZT52048.1"/>
    <property type="molecule type" value="Genomic_DNA"/>
</dbReference>
<evidence type="ECO:0000313" key="2">
    <source>
        <dbReference type="Proteomes" id="UP000076842"/>
    </source>
</evidence>
<keyword evidence="2" id="KW-1185">Reference proteome</keyword>
<organism evidence="1 2">
    <name type="scientific">Calocera cornea HHB12733</name>
    <dbReference type="NCBI Taxonomy" id="1353952"/>
    <lineage>
        <taxon>Eukaryota</taxon>
        <taxon>Fungi</taxon>
        <taxon>Dikarya</taxon>
        <taxon>Basidiomycota</taxon>
        <taxon>Agaricomycotina</taxon>
        <taxon>Dacrymycetes</taxon>
        <taxon>Dacrymycetales</taxon>
        <taxon>Dacrymycetaceae</taxon>
        <taxon>Calocera</taxon>
    </lineage>
</organism>
<dbReference type="InParanoid" id="A0A165D4G7"/>
<dbReference type="AlphaFoldDB" id="A0A165D4G7"/>
<dbReference type="Proteomes" id="UP000076842">
    <property type="component" value="Unassembled WGS sequence"/>
</dbReference>
<sequence length="89" mass="10231">MMMVLLIAGFRPRTSMCDWWMWRVYARRLSSTSMPSSADTNDASPQVHMNAQMLLAAASFGIARLLCVLVLRFQEEPRPFLRSSCLTRF</sequence>
<protein>
    <submittedName>
        <fullName evidence="1">Uncharacterized protein</fullName>
    </submittedName>
</protein>
<gene>
    <name evidence="1" type="ORF">CALCODRAFT_104100</name>
</gene>
<reference evidence="1 2" key="1">
    <citation type="journal article" date="2016" name="Mol. Biol. Evol.">
        <title>Comparative Genomics of Early-Diverging Mushroom-Forming Fungi Provides Insights into the Origins of Lignocellulose Decay Capabilities.</title>
        <authorList>
            <person name="Nagy L.G."/>
            <person name="Riley R."/>
            <person name="Tritt A."/>
            <person name="Adam C."/>
            <person name="Daum C."/>
            <person name="Floudas D."/>
            <person name="Sun H."/>
            <person name="Yadav J.S."/>
            <person name="Pangilinan J."/>
            <person name="Larsson K.H."/>
            <person name="Matsuura K."/>
            <person name="Barry K."/>
            <person name="Labutti K."/>
            <person name="Kuo R."/>
            <person name="Ohm R.A."/>
            <person name="Bhattacharya S.S."/>
            <person name="Shirouzu T."/>
            <person name="Yoshinaga Y."/>
            <person name="Martin F.M."/>
            <person name="Grigoriev I.V."/>
            <person name="Hibbett D.S."/>
        </authorList>
    </citation>
    <scope>NUCLEOTIDE SEQUENCE [LARGE SCALE GENOMIC DNA]</scope>
    <source>
        <strain evidence="1 2">HHB12733</strain>
    </source>
</reference>